<evidence type="ECO:0000256" key="2">
    <source>
        <dbReference type="ARBA" id="ARBA00023002"/>
    </source>
</evidence>
<dbReference type="InterPro" id="IPR011032">
    <property type="entry name" value="GroES-like_sf"/>
</dbReference>
<feature type="domain" description="Enoyl reductase (ER)" evidence="3">
    <location>
        <begin position="10"/>
        <end position="334"/>
    </location>
</feature>
<gene>
    <name evidence="4" type="ORF">ACFOX0_30260</name>
</gene>
<name>A0ABV8KVZ1_9ACTN</name>
<dbReference type="Pfam" id="PF08240">
    <property type="entry name" value="ADH_N"/>
    <property type="match status" value="1"/>
</dbReference>
<dbReference type="PANTHER" id="PTHR48106">
    <property type="entry name" value="QUINONE OXIDOREDUCTASE PIG3-RELATED"/>
    <property type="match status" value="1"/>
</dbReference>
<dbReference type="Gene3D" id="3.40.50.720">
    <property type="entry name" value="NAD(P)-binding Rossmann-like Domain"/>
    <property type="match status" value="1"/>
</dbReference>
<evidence type="ECO:0000259" key="3">
    <source>
        <dbReference type="SMART" id="SM00829"/>
    </source>
</evidence>
<dbReference type="EMBL" id="JBHSBN010000035">
    <property type="protein sequence ID" value="MFC4110193.1"/>
    <property type="molecule type" value="Genomic_DNA"/>
</dbReference>
<dbReference type="InterPro" id="IPR002364">
    <property type="entry name" value="Quin_OxRdtase/zeta-crystal_CS"/>
</dbReference>
<evidence type="ECO:0000313" key="5">
    <source>
        <dbReference type="Proteomes" id="UP001595868"/>
    </source>
</evidence>
<evidence type="ECO:0000313" key="4">
    <source>
        <dbReference type="EMBL" id="MFC4110193.1"/>
    </source>
</evidence>
<dbReference type="CDD" id="cd05286">
    <property type="entry name" value="QOR2"/>
    <property type="match status" value="1"/>
</dbReference>
<dbReference type="PANTHER" id="PTHR48106:SF13">
    <property type="entry name" value="QUINONE OXIDOREDUCTASE-RELATED"/>
    <property type="match status" value="1"/>
</dbReference>
<keyword evidence="2" id="KW-0560">Oxidoreductase</keyword>
<dbReference type="RefSeq" id="WP_377552396.1">
    <property type="nucleotide sequence ID" value="NZ_JBHSBN010000035.1"/>
</dbReference>
<evidence type="ECO:0000256" key="1">
    <source>
        <dbReference type="ARBA" id="ARBA00022857"/>
    </source>
</evidence>
<accession>A0ABV8KVZ1</accession>
<dbReference type="Pfam" id="PF00107">
    <property type="entry name" value="ADH_zinc_N"/>
    <property type="match status" value="1"/>
</dbReference>
<dbReference type="Gene3D" id="3.90.180.10">
    <property type="entry name" value="Medium-chain alcohol dehydrogenases, catalytic domain"/>
    <property type="match status" value="1"/>
</dbReference>
<reference evidence="5" key="1">
    <citation type="journal article" date="2019" name="Int. J. Syst. Evol. Microbiol.">
        <title>The Global Catalogue of Microorganisms (GCM) 10K type strain sequencing project: providing services to taxonomists for standard genome sequencing and annotation.</title>
        <authorList>
            <consortium name="The Broad Institute Genomics Platform"/>
            <consortium name="The Broad Institute Genome Sequencing Center for Infectious Disease"/>
            <person name="Wu L."/>
            <person name="Ma J."/>
        </authorList>
    </citation>
    <scope>NUCLEOTIDE SEQUENCE [LARGE SCALE GENOMIC DNA]</scope>
    <source>
        <strain evidence="5">2902at01</strain>
    </source>
</reference>
<dbReference type="SUPFAM" id="SSF50129">
    <property type="entry name" value="GroES-like"/>
    <property type="match status" value="1"/>
</dbReference>
<dbReference type="InterPro" id="IPR047618">
    <property type="entry name" value="QOR-like"/>
</dbReference>
<sequence length="343" mass="35308">MRAVTVSAYGGPEVFEVTEVAEPIAGAGQVLIKVAVSGINFLDARARVGRLSGDLPYVAGVECAGTVAAVGAGVDGFTVGQRVCAVNVAGAHAEYAVAEASRVLAIPAELGLDTACAALVQGLTGHYLTHDTYPVQPGDTVLVHAAAGGTGSMVTQFAKARGGRVIATVSSDAKEEIARAAGADEVLRYGPCDQLAAEVRKLTDGVGVAASYDGVGASTFDASLAALRARGVLVLYGEPSGIVPPFDLTRLVDGGEVRNTVARRTDIGSLYVTRPSLVHHINPPHRLVSRAEAVFRAVAAGEVRIRIGGRYPLDEVVRAYQDLEGRSSTGKLLLIVNPTGEAS</sequence>
<dbReference type="InterPro" id="IPR020843">
    <property type="entry name" value="ER"/>
</dbReference>
<proteinExistence type="predicted"/>
<dbReference type="SUPFAM" id="SSF51735">
    <property type="entry name" value="NAD(P)-binding Rossmann-fold domains"/>
    <property type="match status" value="1"/>
</dbReference>
<protein>
    <submittedName>
        <fullName evidence="4">Quinone oxidoreductase family protein</fullName>
    </submittedName>
</protein>
<dbReference type="InterPro" id="IPR036291">
    <property type="entry name" value="NAD(P)-bd_dom_sf"/>
</dbReference>
<dbReference type="Proteomes" id="UP001595868">
    <property type="component" value="Unassembled WGS sequence"/>
</dbReference>
<keyword evidence="1" id="KW-0521">NADP</keyword>
<keyword evidence="5" id="KW-1185">Reference proteome</keyword>
<dbReference type="PROSITE" id="PS01162">
    <property type="entry name" value="QOR_ZETA_CRYSTAL"/>
    <property type="match status" value="1"/>
</dbReference>
<dbReference type="SMART" id="SM00829">
    <property type="entry name" value="PKS_ER"/>
    <property type="match status" value="1"/>
</dbReference>
<organism evidence="4 5">
    <name type="scientific">Micromonospora zhanjiangensis</name>
    <dbReference type="NCBI Taxonomy" id="1522057"/>
    <lineage>
        <taxon>Bacteria</taxon>
        <taxon>Bacillati</taxon>
        <taxon>Actinomycetota</taxon>
        <taxon>Actinomycetes</taxon>
        <taxon>Micromonosporales</taxon>
        <taxon>Micromonosporaceae</taxon>
        <taxon>Micromonospora</taxon>
    </lineage>
</organism>
<comment type="caution">
    <text evidence="4">The sequence shown here is derived from an EMBL/GenBank/DDBJ whole genome shotgun (WGS) entry which is preliminary data.</text>
</comment>
<dbReference type="InterPro" id="IPR013149">
    <property type="entry name" value="ADH-like_C"/>
</dbReference>
<dbReference type="InterPro" id="IPR013154">
    <property type="entry name" value="ADH-like_N"/>
</dbReference>